<keyword evidence="3" id="KW-1003">Cell membrane</keyword>
<dbReference type="GO" id="GO:0005886">
    <property type="term" value="C:plasma membrane"/>
    <property type="evidence" value="ECO:0007669"/>
    <property type="project" value="UniProtKB-SubCell"/>
</dbReference>
<feature type="transmembrane region" description="Helical" evidence="7">
    <location>
        <begin position="173"/>
        <end position="190"/>
    </location>
</feature>
<feature type="transmembrane region" description="Helical" evidence="7">
    <location>
        <begin position="111"/>
        <end position="131"/>
    </location>
</feature>
<organism evidence="8 9">
    <name type="scientific">Dyadobacter pollutisoli</name>
    <dbReference type="NCBI Taxonomy" id="2910158"/>
    <lineage>
        <taxon>Bacteria</taxon>
        <taxon>Pseudomonadati</taxon>
        <taxon>Bacteroidota</taxon>
        <taxon>Cytophagia</taxon>
        <taxon>Cytophagales</taxon>
        <taxon>Spirosomataceae</taxon>
        <taxon>Dyadobacter</taxon>
    </lineage>
</organism>
<feature type="transmembrane region" description="Helical" evidence="7">
    <location>
        <begin position="83"/>
        <end position="105"/>
    </location>
</feature>
<feature type="transmembrane region" description="Helical" evidence="7">
    <location>
        <begin position="287"/>
        <end position="306"/>
    </location>
</feature>
<dbReference type="AlphaFoldDB" id="A0A9E8NCM2"/>
<evidence type="ECO:0000256" key="2">
    <source>
        <dbReference type="ARBA" id="ARBA00007430"/>
    </source>
</evidence>
<feature type="transmembrane region" description="Helical" evidence="7">
    <location>
        <begin position="143"/>
        <end position="167"/>
    </location>
</feature>
<name>A0A9E8NCM2_9BACT</name>
<feature type="transmembrane region" description="Helical" evidence="7">
    <location>
        <begin position="353"/>
        <end position="376"/>
    </location>
</feature>
<dbReference type="Pfam" id="PF13440">
    <property type="entry name" value="Polysacc_synt_3"/>
    <property type="match status" value="1"/>
</dbReference>
<dbReference type="EMBL" id="CP112998">
    <property type="protein sequence ID" value="WAC11922.1"/>
    <property type="molecule type" value="Genomic_DNA"/>
</dbReference>
<feature type="transmembrane region" description="Helical" evidence="7">
    <location>
        <begin position="318"/>
        <end position="341"/>
    </location>
</feature>
<dbReference type="PANTHER" id="PTHR30250">
    <property type="entry name" value="PST FAMILY PREDICTED COLANIC ACID TRANSPORTER"/>
    <property type="match status" value="1"/>
</dbReference>
<dbReference type="RefSeq" id="WP_244822210.1">
    <property type="nucleotide sequence ID" value="NZ_CP112998.1"/>
</dbReference>
<proteinExistence type="inferred from homology"/>
<feature type="transmembrane region" description="Helical" evidence="7">
    <location>
        <begin position="12"/>
        <end position="35"/>
    </location>
</feature>
<comment type="similarity">
    <text evidence="2">Belongs to the polysaccharide synthase family.</text>
</comment>
<dbReference type="InterPro" id="IPR050833">
    <property type="entry name" value="Poly_Biosynth_Transport"/>
</dbReference>
<dbReference type="PANTHER" id="PTHR30250:SF10">
    <property type="entry name" value="LIPOPOLYSACCHARIDE BIOSYNTHESIS PROTEIN WZXC"/>
    <property type="match status" value="1"/>
</dbReference>
<evidence type="ECO:0000313" key="8">
    <source>
        <dbReference type="EMBL" id="WAC11922.1"/>
    </source>
</evidence>
<evidence type="ECO:0000256" key="1">
    <source>
        <dbReference type="ARBA" id="ARBA00004651"/>
    </source>
</evidence>
<protein>
    <submittedName>
        <fullName evidence="8">Lipopolysaccharide biosynthesis protein</fullName>
    </submittedName>
</protein>
<feature type="transmembrane region" description="Helical" evidence="7">
    <location>
        <begin position="414"/>
        <end position="435"/>
    </location>
</feature>
<dbReference type="KEGG" id="dpf:ON006_29860"/>
<comment type="subcellular location">
    <subcellularLocation>
        <location evidence="1">Cell membrane</location>
        <topology evidence="1">Multi-pass membrane protein</topology>
    </subcellularLocation>
</comment>
<evidence type="ECO:0000256" key="5">
    <source>
        <dbReference type="ARBA" id="ARBA00022989"/>
    </source>
</evidence>
<feature type="transmembrane region" description="Helical" evidence="7">
    <location>
        <begin position="441"/>
        <end position="469"/>
    </location>
</feature>
<dbReference type="Proteomes" id="UP001164653">
    <property type="component" value="Chromosome"/>
</dbReference>
<evidence type="ECO:0000313" key="9">
    <source>
        <dbReference type="Proteomes" id="UP001164653"/>
    </source>
</evidence>
<evidence type="ECO:0000256" key="7">
    <source>
        <dbReference type="SAM" id="Phobius"/>
    </source>
</evidence>
<keyword evidence="5 7" id="KW-1133">Transmembrane helix</keyword>
<gene>
    <name evidence="8" type="ORF">ON006_29860</name>
</gene>
<accession>A0A9E8NCM2</accession>
<sequence>MQVQQEIRNSTIVVFISKYSGVLIGILINSTLARLLSPKEFGVLSVVTVFITFFNILSDIGLGSGIVQNQNLTYRDLSDIFKLSAILSVVLALLFCLCAFGIASFYDNQEYIRICQMLSVHLFFSALAVIPRNLLVKEKAFKTLGFIDTSVALVTGLVAILLAWHQFSYYSMIWRSIFSSILVFSLYFTFSNLKLHKGMALAGARKIAGYSSYQFAFNFINYFSRNLDNILIGKFMGNASLGIYNQAYQLMIYPVSYLTNVITPVLHPILAKFQDNKTVIFQEYLKVVNILAKLGIPLSLFIYFSAEEIILIMLGNQWLGVIPILRILSFSVWVQMILSSSGSIFQASGRTDLLFLSGVLSAVMLVCSILVGVLYFKSVETTALLLVISFYINFLQAFYLLIKTVLKSSLLTFAQIFLRQVPQALILILLLLAFTHYDGKFIQISIVLSLFIKLTLLSATFLIFNFSFFETFIKRYLTKSLNR</sequence>
<reference evidence="8" key="1">
    <citation type="submission" date="2022-11" db="EMBL/GenBank/DDBJ databases">
        <title>Dyadobacter pollutisoli sp. nov., isolated from plastic dumped soil.</title>
        <authorList>
            <person name="Kim J.M."/>
            <person name="Kim K.R."/>
            <person name="Lee J.K."/>
            <person name="Hao L."/>
            <person name="Jeon C.O."/>
        </authorList>
    </citation>
    <scope>NUCLEOTIDE SEQUENCE</scope>
    <source>
        <strain evidence="8">U1</strain>
    </source>
</reference>
<feature type="transmembrane region" description="Helical" evidence="7">
    <location>
        <begin position="41"/>
        <end position="62"/>
    </location>
</feature>
<evidence type="ECO:0000256" key="4">
    <source>
        <dbReference type="ARBA" id="ARBA00022692"/>
    </source>
</evidence>
<keyword evidence="9" id="KW-1185">Reference proteome</keyword>
<keyword evidence="6 7" id="KW-0472">Membrane</keyword>
<dbReference type="CDD" id="cd13127">
    <property type="entry name" value="MATE_tuaB_like"/>
    <property type="match status" value="1"/>
</dbReference>
<evidence type="ECO:0000256" key="3">
    <source>
        <dbReference type="ARBA" id="ARBA00022475"/>
    </source>
</evidence>
<feature type="transmembrane region" description="Helical" evidence="7">
    <location>
        <begin position="382"/>
        <end position="402"/>
    </location>
</feature>
<keyword evidence="4 7" id="KW-0812">Transmembrane</keyword>
<evidence type="ECO:0000256" key="6">
    <source>
        <dbReference type="ARBA" id="ARBA00023136"/>
    </source>
</evidence>